<evidence type="ECO:0000313" key="2">
    <source>
        <dbReference type="Proteomes" id="UP000006729"/>
    </source>
</evidence>
<dbReference type="Proteomes" id="UP000006729">
    <property type="component" value="Chromosome 13"/>
</dbReference>
<organism evidence="1 2">
    <name type="scientific">Populus trichocarpa</name>
    <name type="common">Western balsam poplar</name>
    <name type="synonym">Populus balsamifera subsp. trichocarpa</name>
    <dbReference type="NCBI Taxonomy" id="3694"/>
    <lineage>
        <taxon>Eukaryota</taxon>
        <taxon>Viridiplantae</taxon>
        <taxon>Streptophyta</taxon>
        <taxon>Embryophyta</taxon>
        <taxon>Tracheophyta</taxon>
        <taxon>Spermatophyta</taxon>
        <taxon>Magnoliopsida</taxon>
        <taxon>eudicotyledons</taxon>
        <taxon>Gunneridae</taxon>
        <taxon>Pentapetalae</taxon>
        <taxon>rosids</taxon>
        <taxon>fabids</taxon>
        <taxon>Malpighiales</taxon>
        <taxon>Salicaceae</taxon>
        <taxon>Saliceae</taxon>
        <taxon>Populus</taxon>
    </lineage>
</organism>
<sequence length="830" mass="93477">MMWLCVLLLFLSISSSLLPFCASQGIIAPGKYISANQPIISASGTFALGFFSMRNSTPRYYLGIWYNKIQKKTIVWVANRESPTDSLGTFALGVDGNLVVLDATKKTVWSSNVKVADSAINNTTGMLMDNGNLVLRSDEAVLWQSFDHPSDTFLPGMKLGYNRKTNQRRQLTSWTDAEDPQPGMFSFGIGTTGGPQFLIWKDNDPYSRSDVYSNSVSFAKLSKMRPFAYYLTLNLKGDDIYVTYSASENSAILRVTLVPEGRIELFLWQEINNDWISIWQWPSTYCEFYAQCSPFSSCDPKGSQDRCKCLPGFQPKVQQEWDMRNWTGGTCVRQKALRCDKDDGFLKLVNMKLPDHSYILGNMSTNDCESRCLRNCSCTAYAYLNASDGTSGKCLNWYGDLMDLAQDFVGSDLYIRLHDRDQVGNVKSSVKFTRKNKRSIIIAVAAVSIGLLCVLSGYFIWRKSIGKQERLEETCTGMNTSIELGKSETELNIFSFNQIVAVTNDFCEENKLGEGGFGPVYKGNLMNQEVAIKRLSKKSEQGIEEFMNELKLIAKLQHTNLVRLLGCCVEGEEKMLVYEYLPNRSLDKFLFDPYEKANLDWSKRFRIIEGIAQGLLYIHKYSRLKVIHRDLKASNILLDEAMNPKISDFGMARMFGSDQTEADTKRVVGTYGYISPEYALYGKFSEKSDVFSFGVLLLELVTGKRNIEFFGAELPLTLQGWAWELWNDDRGLDLIDPSIRDTSECPERALKCIHVGLLCVQESPVDRPTMPLVVLMLGNDNASLPSPEEPAFSSIKRRKSSNVVSSSSSDHNTLSSYSNNELTITLPEAR</sequence>
<name>A0A2K1Y5G4_POPTR</name>
<accession>A0A2K1Y5G4</accession>
<protein>
    <submittedName>
        <fullName evidence="1">Uncharacterized protein</fullName>
    </submittedName>
</protein>
<gene>
    <name evidence="1" type="ORF">POPTR_013G150900v4</name>
</gene>
<dbReference type="AlphaFoldDB" id="A0A2K1Y5G4"/>
<comment type="caution">
    <text evidence="1">The sequence shown here is derived from an EMBL/GenBank/DDBJ whole genome shotgun (WGS) entry which is preliminary data.</text>
</comment>
<proteinExistence type="predicted"/>
<reference evidence="1 2" key="1">
    <citation type="journal article" date="2006" name="Science">
        <title>The genome of black cottonwood, Populus trichocarpa (Torr. &amp; Gray).</title>
        <authorList>
            <person name="Tuskan G.A."/>
            <person name="Difazio S."/>
            <person name="Jansson S."/>
            <person name="Bohlmann J."/>
            <person name="Grigoriev I."/>
            <person name="Hellsten U."/>
            <person name="Putnam N."/>
            <person name="Ralph S."/>
            <person name="Rombauts S."/>
            <person name="Salamov A."/>
            <person name="Schein J."/>
            <person name="Sterck L."/>
            <person name="Aerts A."/>
            <person name="Bhalerao R.R."/>
            <person name="Bhalerao R.P."/>
            <person name="Blaudez D."/>
            <person name="Boerjan W."/>
            <person name="Brun A."/>
            <person name="Brunner A."/>
            <person name="Busov V."/>
            <person name="Campbell M."/>
            <person name="Carlson J."/>
            <person name="Chalot M."/>
            <person name="Chapman J."/>
            <person name="Chen G.L."/>
            <person name="Cooper D."/>
            <person name="Coutinho P.M."/>
            <person name="Couturier J."/>
            <person name="Covert S."/>
            <person name="Cronk Q."/>
            <person name="Cunningham R."/>
            <person name="Davis J."/>
            <person name="Degroeve S."/>
            <person name="Dejardin A."/>
            <person name="Depamphilis C."/>
            <person name="Detter J."/>
            <person name="Dirks B."/>
            <person name="Dubchak I."/>
            <person name="Duplessis S."/>
            <person name="Ehlting J."/>
            <person name="Ellis B."/>
            <person name="Gendler K."/>
            <person name="Goodstein D."/>
            <person name="Gribskov M."/>
            <person name="Grimwood J."/>
            <person name="Groover A."/>
            <person name="Gunter L."/>
            <person name="Hamberger B."/>
            <person name="Heinze B."/>
            <person name="Helariutta Y."/>
            <person name="Henrissat B."/>
            <person name="Holligan D."/>
            <person name="Holt R."/>
            <person name="Huang W."/>
            <person name="Islam-Faridi N."/>
            <person name="Jones S."/>
            <person name="Jones-Rhoades M."/>
            <person name="Jorgensen R."/>
            <person name="Joshi C."/>
            <person name="Kangasjarvi J."/>
            <person name="Karlsson J."/>
            <person name="Kelleher C."/>
            <person name="Kirkpatrick R."/>
            <person name="Kirst M."/>
            <person name="Kohler A."/>
            <person name="Kalluri U."/>
            <person name="Larimer F."/>
            <person name="Leebens-Mack J."/>
            <person name="Leple J.C."/>
            <person name="Locascio P."/>
            <person name="Lou Y."/>
            <person name="Lucas S."/>
            <person name="Martin F."/>
            <person name="Montanini B."/>
            <person name="Napoli C."/>
            <person name="Nelson D.R."/>
            <person name="Nelson C."/>
            <person name="Nieminen K."/>
            <person name="Nilsson O."/>
            <person name="Pereda V."/>
            <person name="Peter G."/>
            <person name="Philippe R."/>
            <person name="Pilate G."/>
            <person name="Poliakov A."/>
            <person name="Razumovskaya J."/>
            <person name="Richardson P."/>
            <person name="Rinaldi C."/>
            <person name="Ritland K."/>
            <person name="Rouze P."/>
            <person name="Ryaboy D."/>
            <person name="Schmutz J."/>
            <person name="Schrader J."/>
            <person name="Segerman B."/>
            <person name="Shin H."/>
            <person name="Siddiqui A."/>
            <person name="Sterky F."/>
            <person name="Terry A."/>
            <person name="Tsai C.J."/>
            <person name="Uberbacher E."/>
            <person name="Unneberg P."/>
            <person name="Vahala J."/>
            <person name="Wall K."/>
            <person name="Wessler S."/>
            <person name="Yang G."/>
            <person name="Yin T."/>
            <person name="Douglas C."/>
            <person name="Marra M."/>
            <person name="Sandberg G."/>
            <person name="Van de Peer Y."/>
            <person name="Rokhsar D."/>
        </authorList>
    </citation>
    <scope>NUCLEOTIDE SEQUENCE [LARGE SCALE GENOMIC DNA]</scope>
    <source>
        <strain evidence="2">cv. Nisqually</strain>
    </source>
</reference>
<keyword evidence="2" id="KW-1185">Reference proteome</keyword>
<dbReference type="EMBL" id="CM009302">
    <property type="protein sequence ID" value="PNT08273.2"/>
    <property type="molecule type" value="Genomic_DNA"/>
</dbReference>
<evidence type="ECO:0000313" key="1">
    <source>
        <dbReference type="EMBL" id="PNT08273.2"/>
    </source>
</evidence>